<accession>A0A1B8RL26</accession>
<evidence type="ECO:0000313" key="4">
    <source>
        <dbReference type="Proteomes" id="UP000092714"/>
    </source>
</evidence>
<dbReference type="InterPro" id="IPR016130">
    <property type="entry name" value="Tyr_Pase_AS"/>
</dbReference>
<evidence type="ECO:0000313" key="3">
    <source>
        <dbReference type="EMBL" id="OBY09488.1"/>
    </source>
</evidence>
<proteinExistence type="predicted"/>
<dbReference type="AlphaFoldDB" id="A0A1B8RL26"/>
<dbReference type="Pfam" id="PF14566">
    <property type="entry name" value="PTPlike_phytase"/>
    <property type="match status" value="1"/>
</dbReference>
<keyword evidence="4" id="KW-1185">Reference proteome</keyword>
<feature type="domain" description="Tyrosine specific protein phosphatases" evidence="2">
    <location>
        <begin position="192"/>
        <end position="241"/>
    </location>
</feature>
<dbReference type="Gene3D" id="3.90.190.10">
    <property type="entry name" value="Protein tyrosine phosphatase superfamily"/>
    <property type="match status" value="1"/>
</dbReference>
<gene>
    <name evidence="3" type="ORF">CP373A1_15410</name>
</gene>
<dbReference type="InterPro" id="IPR000387">
    <property type="entry name" value="Tyr_Pase_dom"/>
</dbReference>
<protein>
    <recommendedName>
        <fullName evidence="2">Tyrosine specific protein phosphatases domain-containing protein</fullName>
    </recommendedName>
</protein>
<evidence type="ECO:0000256" key="1">
    <source>
        <dbReference type="SAM" id="SignalP"/>
    </source>
</evidence>
<name>A0A1B8RL26_9CLOT</name>
<comment type="caution">
    <text evidence="3">The sequence shown here is derived from an EMBL/GenBank/DDBJ whole genome shotgun (WGS) entry which is preliminary data.</text>
</comment>
<dbReference type="RefSeq" id="WP_065254797.1">
    <property type="nucleotide sequence ID" value="NZ_JBAMHF010000002.1"/>
</dbReference>
<reference evidence="3 4" key="1">
    <citation type="submission" date="2016-06" db="EMBL/GenBank/DDBJ databases">
        <authorList>
            <person name="Kjaerup R.B."/>
            <person name="Dalgaard T.S."/>
            <person name="Juul-Madsen H.R."/>
        </authorList>
    </citation>
    <scope>NUCLEOTIDE SEQUENCE [LARGE SCALE GENOMIC DNA]</scope>
    <source>
        <strain evidence="3 4">373-A1</strain>
    </source>
</reference>
<dbReference type="SUPFAM" id="SSF52799">
    <property type="entry name" value="(Phosphotyrosine protein) phosphatases II"/>
    <property type="match status" value="1"/>
</dbReference>
<feature type="chain" id="PRO_5008613425" description="Tyrosine specific protein phosphatases domain-containing protein" evidence="1">
    <location>
        <begin position="25"/>
        <end position="303"/>
    </location>
</feature>
<organism evidence="3 4">
    <name type="scientific">Clostridium paraputrificum</name>
    <dbReference type="NCBI Taxonomy" id="29363"/>
    <lineage>
        <taxon>Bacteria</taxon>
        <taxon>Bacillati</taxon>
        <taxon>Bacillota</taxon>
        <taxon>Clostridia</taxon>
        <taxon>Eubacteriales</taxon>
        <taxon>Clostridiaceae</taxon>
        <taxon>Clostridium</taxon>
    </lineage>
</organism>
<dbReference type="Proteomes" id="UP000092714">
    <property type="component" value="Unassembled WGS sequence"/>
</dbReference>
<dbReference type="SMART" id="SM01301">
    <property type="entry name" value="PTPlike_phytase"/>
    <property type="match status" value="1"/>
</dbReference>
<dbReference type="PROSITE" id="PS00383">
    <property type="entry name" value="TYR_PHOSPHATASE_1"/>
    <property type="match status" value="1"/>
</dbReference>
<keyword evidence="1" id="KW-0732">Signal</keyword>
<dbReference type="EMBL" id="MAPZ01000031">
    <property type="protein sequence ID" value="OBY09488.1"/>
    <property type="molecule type" value="Genomic_DNA"/>
</dbReference>
<evidence type="ECO:0000259" key="2">
    <source>
        <dbReference type="PROSITE" id="PS50056"/>
    </source>
</evidence>
<sequence length="303" mass="34507">MKKYLKIISSILIFSLLSPLSISAKEVEQVYLSLDYENTDSLPHNFRKTTDLSNVIKGGGNTTGLENLNISGSSQFTSLSFLNLKKNISTKNEFWDIDLRQESHGFINGNAVSWYGPGDKANAGLNYKEVIAKEAKQLSEIPFGKSITLDNGKHTLIPTVVENESKLVSSNNVKYLRIAVTDGDRPTDESVDQFVKFVTHLPNNYWLHFHCKEGIGRTTTFMSLFDMMKNSKNVSLDDIIKRQFLLGGFNLFKPGDENKRVLFLRNFYKYTKENNDNFKTTWSDWIKQNNITPYTSTTELPKN</sequence>
<feature type="signal peptide" evidence="1">
    <location>
        <begin position="1"/>
        <end position="24"/>
    </location>
</feature>
<dbReference type="eggNOG" id="COG2453">
    <property type="taxonomic scope" value="Bacteria"/>
</dbReference>
<dbReference type="PROSITE" id="PS50056">
    <property type="entry name" value="TYR_PHOSPHATASE_2"/>
    <property type="match status" value="1"/>
</dbReference>
<dbReference type="InterPro" id="IPR029021">
    <property type="entry name" value="Prot-tyrosine_phosphatase-like"/>
</dbReference>
<dbReference type="Gene3D" id="3.30.70.1690">
    <property type="match status" value="1"/>
</dbReference>